<dbReference type="Proteomes" id="UP001153678">
    <property type="component" value="Unassembled WGS sequence"/>
</dbReference>
<gene>
    <name evidence="2" type="ORF">FWILDA_LOCUS19108</name>
</gene>
<proteinExistence type="predicted"/>
<feature type="non-terminal residue" evidence="2">
    <location>
        <position position="1"/>
    </location>
</feature>
<keyword evidence="3" id="KW-1185">Reference proteome</keyword>
<evidence type="ECO:0000313" key="2">
    <source>
        <dbReference type="EMBL" id="CAI2199507.1"/>
    </source>
</evidence>
<dbReference type="EMBL" id="CAMKVN010021548">
    <property type="protein sequence ID" value="CAI2199507.1"/>
    <property type="molecule type" value="Genomic_DNA"/>
</dbReference>
<sequence length="212" mass="25057">HQFPNKYENLYCTRTSNSYTLNNAVIFHNADCAEFADSFVRYDNAEDDASYLFCLQQKWIWGQDFLKPLHLNDVLVEHNKNQRALNKFGYAELKNLHIITIYFTTQATNPNLSYSFRSTIPDNILIVVAFGAAIRDSQEELQRKRPFYTSEDFIKRAIYNDTDEIKTKVRRLSYFPFENCEDLPTRELPEFNPRTSQRLREKESARNNTKNL</sequence>
<accession>A0A9W4TDG2</accession>
<protein>
    <submittedName>
        <fullName evidence="2">19789_t:CDS:1</fullName>
    </submittedName>
</protein>
<organism evidence="2 3">
    <name type="scientific">Funneliformis geosporum</name>
    <dbReference type="NCBI Taxonomy" id="1117311"/>
    <lineage>
        <taxon>Eukaryota</taxon>
        <taxon>Fungi</taxon>
        <taxon>Fungi incertae sedis</taxon>
        <taxon>Mucoromycota</taxon>
        <taxon>Glomeromycotina</taxon>
        <taxon>Glomeromycetes</taxon>
        <taxon>Glomerales</taxon>
        <taxon>Glomeraceae</taxon>
        <taxon>Funneliformis</taxon>
    </lineage>
</organism>
<name>A0A9W4TDG2_9GLOM</name>
<evidence type="ECO:0000256" key="1">
    <source>
        <dbReference type="SAM" id="MobiDB-lite"/>
    </source>
</evidence>
<reference evidence="2" key="1">
    <citation type="submission" date="2022-08" db="EMBL/GenBank/DDBJ databases">
        <authorList>
            <person name="Kallberg Y."/>
            <person name="Tangrot J."/>
            <person name="Rosling A."/>
        </authorList>
    </citation>
    <scope>NUCLEOTIDE SEQUENCE</scope>
    <source>
        <strain evidence="2">Wild A</strain>
    </source>
</reference>
<comment type="caution">
    <text evidence="2">The sequence shown here is derived from an EMBL/GenBank/DDBJ whole genome shotgun (WGS) entry which is preliminary data.</text>
</comment>
<feature type="region of interest" description="Disordered" evidence="1">
    <location>
        <begin position="186"/>
        <end position="212"/>
    </location>
</feature>
<evidence type="ECO:0000313" key="3">
    <source>
        <dbReference type="Proteomes" id="UP001153678"/>
    </source>
</evidence>
<dbReference type="AlphaFoldDB" id="A0A9W4TDG2"/>
<dbReference type="OrthoDB" id="2315391at2759"/>